<keyword evidence="2" id="KW-0472">Membrane</keyword>
<keyword evidence="4" id="KW-1185">Reference proteome</keyword>
<keyword evidence="2" id="KW-0812">Transmembrane</keyword>
<feature type="compositionally biased region" description="Basic residues" evidence="1">
    <location>
        <begin position="1"/>
        <end position="14"/>
    </location>
</feature>
<comment type="caution">
    <text evidence="3">The sequence shown here is derived from an EMBL/GenBank/DDBJ whole genome shotgun (WGS) entry which is preliminary data.</text>
</comment>
<feature type="compositionally biased region" description="Acidic residues" evidence="1">
    <location>
        <begin position="19"/>
        <end position="29"/>
    </location>
</feature>
<evidence type="ECO:0000313" key="3">
    <source>
        <dbReference type="EMBL" id="PZW40697.1"/>
    </source>
</evidence>
<dbReference type="SUPFAM" id="SSF48452">
    <property type="entry name" value="TPR-like"/>
    <property type="match status" value="1"/>
</dbReference>
<dbReference type="EMBL" id="QKYV01000004">
    <property type="protein sequence ID" value="PZW40697.1"/>
    <property type="molecule type" value="Genomic_DNA"/>
</dbReference>
<sequence length="260" mass="28653">MATYKKRGYKPKATKKNDEVEDNFNEEESTTAEVFNNLDEGANKTEEWVAGNQKPILIAIGVVVVAALAYLGYSRFVEQPKEFEAADEIAQSQIYFENALDATNKDQDSLFNLALNGGNGKYGLLKVIDNYGGTSSGNLAHYYAGVAYLNIGKYKEAIDQLEDFKSDDEILAPLAKGAIGDAFMQLNQPEEALGYYEKAASMRKNKFTTPKFLMKAAITAIQLKKGADAEKHLSKIEEEYSDSPEAENVPVYLGQAQGLQ</sequence>
<accession>A0A2W7IMV7</accession>
<evidence type="ECO:0000313" key="4">
    <source>
        <dbReference type="Proteomes" id="UP000249542"/>
    </source>
</evidence>
<feature type="region of interest" description="Disordered" evidence="1">
    <location>
        <begin position="1"/>
        <end position="29"/>
    </location>
</feature>
<dbReference type="Pfam" id="PF13432">
    <property type="entry name" value="TPR_16"/>
    <property type="match status" value="1"/>
</dbReference>
<name>A0A2W7IMV7_9FLAO</name>
<protein>
    <submittedName>
        <fullName evidence="3">Uncharacterized protein</fullName>
    </submittedName>
</protein>
<dbReference type="AlphaFoldDB" id="A0A2W7IMV7"/>
<dbReference type="Proteomes" id="UP000249542">
    <property type="component" value="Unassembled WGS sequence"/>
</dbReference>
<dbReference type="Gene3D" id="1.25.40.10">
    <property type="entry name" value="Tetratricopeptide repeat domain"/>
    <property type="match status" value="1"/>
</dbReference>
<keyword evidence="2" id="KW-1133">Transmembrane helix</keyword>
<organism evidence="3 4">
    <name type="scientific">Mesonia algae</name>
    <dbReference type="NCBI Taxonomy" id="213248"/>
    <lineage>
        <taxon>Bacteria</taxon>
        <taxon>Pseudomonadati</taxon>
        <taxon>Bacteroidota</taxon>
        <taxon>Flavobacteriia</taxon>
        <taxon>Flavobacteriales</taxon>
        <taxon>Flavobacteriaceae</taxon>
        <taxon>Mesonia</taxon>
    </lineage>
</organism>
<reference evidence="3 4" key="1">
    <citation type="submission" date="2018-06" db="EMBL/GenBank/DDBJ databases">
        <title>Genomic Encyclopedia of Archaeal and Bacterial Type Strains, Phase II (KMG-II): from individual species to whole genera.</title>
        <authorList>
            <person name="Goeker M."/>
        </authorList>
    </citation>
    <scope>NUCLEOTIDE SEQUENCE [LARGE SCALE GENOMIC DNA]</scope>
    <source>
        <strain evidence="3 4">DSM 15361</strain>
    </source>
</reference>
<gene>
    <name evidence="3" type="ORF">LX95_01765</name>
</gene>
<dbReference type="Pfam" id="PF13174">
    <property type="entry name" value="TPR_6"/>
    <property type="match status" value="1"/>
</dbReference>
<proteinExistence type="predicted"/>
<evidence type="ECO:0000256" key="2">
    <source>
        <dbReference type="SAM" id="Phobius"/>
    </source>
</evidence>
<feature type="region of interest" description="Disordered" evidence="1">
    <location>
        <begin position="238"/>
        <end position="260"/>
    </location>
</feature>
<dbReference type="RefSeq" id="WP_111541061.1">
    <property type="nucleotide sequence ID" value="NZ_QKYV01000004.1"/>
</dbReference>
<dbReference type="InterPro" id="IPR019734">
    <property type="entry name" value="TPR_rpt"/>
</dbReference>
<dbReference type="InterPro" id="IPR011990">
    <property type="entry name" value="TPR-like_helical_dom_sf"/>
</dbReference>
<feature type="transmembrane region" description="Helical" evidence="2">
    <location>
        <begin position="56"/>
        <end position="73"/>
    </location>
</feature>
<evidence type="ECO:0000256" key="1">
    <source>
        <dbReference type="SAM" id="MobiDB-lite"/>
    </source>
</evidence>